<dbReference type="AlphaFoldDB" id="A0A9D1CHZ9"/>
<organism evidence="11 12">
    <name type="scientific">Candidatus Enterenecus faecium</name>
    <dbReference type="NCBI Taxonomy" id="2840780"/>
    <lineage>
        <taxon>Bacteria</taxon>
        <taxon>Bacillati</taxon>
        <taxon>Bacillota</taxon>
        <taxon>Clostridia</taxon>
        <taxon>Eubacteriales</taxon>
        <taxon>Candidatus Enterenecus</taxon>
    </lineage>
</organism>
<keyword evidence="8" id="KW-0963">Cytoplasm</keyword>
<evidence type="ECO:0000256" key="8">
    <source>
        <dbReference type="HAMAP-Rule" id="MF_00083"/>
    </source>
</evidence>
<dbReference type="PANTHER" id="PTHR17224:SF1">
    <property type="entry name" value="PEPTIDYL-TRNA HYDROLASE"/>
    <property type="match status" value="1"/>
</dbReference>
<evidence type="ECO:0000256" key="1">
    <source>
        <dbReference type="ARBA" id="ARBA00013260"/>
    </source>
</evidence>
<feature type="binding site" evidence="8">
    <location>
        <position position="75"/>
    </location>
    <ligand>
        <name>tRNA</name>
        <dbReference type="ChEBI" id="CHEBI:17843"/>
    </ligand>
</feature>
<protein>
    <recommendedName>
        <fullName evidence="7 8">Peptidyl-tRNA hydrolase</fullName>
        <shortName evidence="8">Pth</shortName>
        <ecNumber evidence="1 8">3.1.1.29</ecNumber>
    </recommendedName>
</protein>
<comment type="subunit">
    <text evidence="8">Monomer.</text>
</comment>
<dbReference type="InterPro" id="IPR001328">
    <property type="entry name" value="Pept_tRNA_hydro"/>
</dbReference>
<comment type="similarity">
    <text evidence="5 8 10">Belongs to the PTH family.</text>
</comment>
<evidence type="ECO:0000256" key="5">
    <source>
        <dbReference type="ARBA" id="ARBA00038063"/>
    </source>
</evidence>
<keyword evidence="3 8" id="KW-0378">Hydrolase</keyword>
<evidence type="ECO:0000256" key="10">
    <source>
        <dbReference type="RuleBase" id="RU004320"/>
    </source>
</evidence>
<dbReference type="GO" id="GO:0006515">
    <property type="term" value="P:protein quality control for misfolded or incompletely synthesized proteins"/>
    <property type="evidence" value="ECO:0007669"/>
    <property type="project" value="UniProtKB-UniRule"/>
</dbReference>
<comment type="caution">
    <text evidence="11">The sequence shown here is derived from an EMBL/GenBank/DDBJ whole genome shotgun (WGS) entry which is preliminary data.</text>
</comment>
<feature type="site" description="Stabilizes the basic form of H active site to accept a proton" evidence="8">
    <location>
        <position position="100"/>
    </location>
</feature>
<dbReference type="NCBIfam" id="TIGR00447">
    <property type="entry name" value="pth"/>
    <property type="match status" value="1"/>
</dbReference>
<evidence type="ECO:0000256" key="3">
    <source>
        <dbReference type="ARBA" id="ARBA00022801"/>
    </source>
</evidence>
<feature type="binding site" evidence="8">
    <location>
        <position position="23"/>
    </location>
    <ligand>
        <name>tRNA</name>
        <dbReference type="ChEBI" id="CHEBI:17843"/>
    </ligand>
</feature>
<name>A0A9D1CHZ9_9FIRM</name>
<evidence type="ECO:0000256" key="7">
    <source>
        <dbReference type="ARBA" id="ARBA00050038"/>
    </source>
</evidence>
<dbReference type="FunFam" id="3.40.50.1470:FF:000001">
    <property type="entry name" value="Peptidyl-tRNA hydrolase"/>
    <property type="match status" value="1"/>
</dbReference>
<dbReference type="PANTHER" id="PTHR17224">
    <property type="entry name" value="PEPTIDYL-TRNA HYDROLASE"/>
    <property type="match status" value="1"/>
</dbReference>
<dbReference type="EC" id="3.1.1.29" evidence="1 8"/>
<dbReference type="SUPFAM" id="SSF53178">
    <property type="entry name" value="Peptidyl-tRNA hydrolase-like"/>
    <property type="match status" value="1"/>
</dbReference>
<dbReference type="GO" id="GO:0005737">
    <property type="term" value="C:cytoplasm"/>
    <property type="evidence" value="ECO:0007669"/>
    <property type="project" value="UniProtKB-SubCell"/>
</dbReference>
<feature type="active site" description="Proton acceptor" evidence="8">
    <location>
        <position position="28"/>
    </location>
</feature>
<gene>
    <name evidence="8" type="primary">pth</name>
    <name evidence="11" type="ORF">IAD31_05910</name>
</gene>
<dbReference type="InterPro" id="IPR036416">
    <property type="entry name" value="Pept_tRNA_hydro_sf"/>
</dbReference>
<keyword evidence="2 8" id="KW-0820">tRNA-binding</keyword>
<dbReference type="GO" id="GO:0000049">
    <property type="term" value="F:tRNA binding"/>
    <property type="evidence" value="ECO:0007669"/>
    <property type="project" value="UniProtKB-UniRule"/>
</dbReference>
<comment type="function">
    <text evidence="8">Catalyzes the release of premature peptidyl moieties from peptidyl-tRNA molecules trapped in stalled 50S ribosomal subunits, and thus maintains levels of free tRNAs and 50S ribosomes.</text>
</comment>
<dbReference type="Pfam" id="PF01195">
    <property type="entry name" value="Pept_tRNA_hydro"/>
    <property type="match status" value="1"/>
</dbReference>
<reference evidence="11" key="2">
    <citation type="journal article" date="2021" name="PeerJ">
        <title>Extensive microbial diversity within the chicken gut microbiome revealed by metagenomics and culture.</title>
        <authorList>
            <person name="Gilroy R."/>
            <person name="Ravi A."/>
            <person name="Getino M."/>
            <person name="Pursley I."/>
            <person name="Horton D.L."/>
            <person name="Alikhan N.F."/>
            <person name="Baker D."/>
            <person name="Gharbi K."/>
            <person name="Hall N."/>
            <person name="Watson M."/>
            <person name="Adriaenssens E.M."/>
            <person name="Foster-Nyarko E."/>
            <person name="Jarju S."/>
            <person name="Secka A."/>
            <person name="Antonio M."/>
            <person name="Oren A."/>
            <person name="Chaudhuri R.R."/>
            <person name="La Ragione R."/>
            <person name="Hildebrand F."/>
            <person name="Pallen M.J."/>
        </authorList>
    </citation>
    <scope>NUCLEOTIDE SEQUENCE</scope>
    <source>
        <strain evidence="11">ChiGjej2B2-12916</strain>
    </source>
</reference>
<accession>A0A9D1CHZ9</accession>
<proteinExistence type="inferred from homology"/>
<reference evidence="11" key="1">
    <citation type="submission" date="2020-10" db="EMBL/GenBank/DDBJ databases">
        <authorList>
            <person name="Gilroy R."/>
        </authorList>
    </citation>
    <scope>NUCLEOTIDE SEQUENCE</scope>
    <source>
        <strain evidence="11">ChiGjej2B2-12916</strain>
    </source>
</reference>
<dbReference type="Proteomes" id="UP000886879">
    <property type="component" value="Unassembled WGS sequence"/>
</dbReference>
<dbReference type="GO" id="GO:0072344">
    <property type="term" value="P:rescue of stalled ribosome"/>
    <property type="evidence" value="ECO:0007669"/>
    <property type="project" value="UniProtKB-UniRule"/>
</dbReference>
<comment type="function">
    <text evidence="8">Hydrolyzes ribosome-free peptidyl-tRNAs (with 1 or more amino acids incorporated), which drop off the ribosome during protein synthesis, or as a result of ribosome stalling.</text>
</comment>
<comment type="subcellular location">
    <subcellularLocation>
        <location evidence="8">Cytoplasm</location>
    </subcellularLocation>
</comment>
<evidence type="ECO:0000256" key="2">
    <source>
        <dbReference type="ARBA" id="ARBA00022555"/>
    </source>
</evidence>
<evidence type="ECO:0000256" key="4">
    <source>
        <dbReference type="ARBA" id="ARBA00022884"/>
    </source>
</evidence>
<dbReference type="Gene3D" id="3.40.50.1470">
    <property type="entry name" value="Peptidyl-tRNA hydrolase"/>
    <property type="match status" value="1"/>
</dbReference>
<evidence type="ECO:0000256" key="9">
    <source>
        <dbReference type="RuleBase" id="RU000673"/>
    </source>
</evidence>
<comment type="catalytic activity">
    <reaction evidence="6 8 9">
        <text>an N-acyl-L-alpha-aminoacyl-tRNA + H2O = an N-acyl-L-amino acid + a tRNA + H(+)</text>
        <dbReference type="Rhea" id="RHEA:54448"/>
        <dbReference type="Rhea" id="RHEA-COMP:10123"/>
        <dbReference type="Rhea" id="RHEA-COMP:13883"/>
        <dbReference type="ChEBI" id="CHEBI:15377"/>
        <dbReference type="ChEBI" id="CHEBI:15378"/>
        <dbReference type="ChEBI" id="CHEBI:59874"/>
        <dbReference type="ChEBI" id="CHEBI:78442"/>
        <dbReference type="ChEBI" id="CHEBI:138191"/>
        <dbReference type="EC" id="3.1.1.29"/>
    </reaction>
</comment>
<keyword evidence="4 8" id="KW-0694">RNA-binding</keyword>
<dbReference type="InterPro" id="IPR018171">
    <property type="entry name" value="Pept_tRNA_hydro_CS"/>
</dbReference>
<sequence>MFFGKKLPVTWLVVGLGNPGDKYENTRHNAGFMAIDQLADRGDFPVQRLKFHALTHQATISGQGVLVMKPTTYMNLSGDAVAEAAAFYKVSEEHILVLCDDVSLPVGKLRIRTQGSAGGHNGLKSIIQRLGTDKFPRVKIGVGGKPHPDYDMADWVLGKFVGPDKTAIDEATLRAAQAVECYLKDGPQKAMNQFN</sequence>
<evidence type="ECO:0000313" key="12">
    <source>
        <dbReference type="Proteomes" id="UP000886879"/>
    </source>
</evidence>
<feature type="binding site" evidence="8">
    <location>
        <position position="73"/>
    </location>
    <ligand>
        <name>tRNA</name>
        <dbReference type="ChEBI" id="CHEBI:17843"/>
    </ligand>
</feature>
<feature type="binding site" evidence="8">
    <location>
        <position position="121"/>
    </location>
    <ligand>
        <name>tRNA</name>
        <dbReference type="ChEBI" id="CHEBI:17843"/>
    </ligand>
</feature>
<feature type="site" description="Discriminates between blocked and unblocked aminoacyl-tRNA" evidence="8">
    <location>
        <position position="18"/>
    </location>
</feature>
<dbReference type="CDD" id="cd00462">
    <property type="entry name" value="PTH"/>
    <property type="match status" value="1"/>
</dbReference>
<dbReference type="PROSITE" id="PS01195">
    <property type="entry name" value="PEPT_TRNA_HYDROL_1"/>
    <property type="match status" value="1"/>
</dbReference>
<dbReference type="GO" id="GO:0004045">
    <property type="term" value="F:peptidyl-tRNA hydrolase activity"/>
    <property type="evidence" value="ECO:0007669"/>
    <property type="project" value="UniProtKB-UniRule"/>
</dbReference>
<dbReference type="HAMAP" id="MF_00083">
    <property type="entry name" value="Pept_tRNA_hydro_bact"/>
    <property type="match status" value="1"/>
</dbReference>
<dbReference type="PROSITE" id="PS01196">
    <property type="entry name" value="PEPT_TRNA_HYDROL_2"/>
    <property type="match status" value="1"/>
</dbReference>
<evidence type="ECO:0000313" key="11">
    <source>
        <dbReference type="EMBL" id="HIQ61114.1"/>
    </source>
</evidence>
<dbReference type="EMBL" id="DVFO01000057">
    <property type="protein sequence ID" value="HIQ61114.1"/>
    <property type="molecule type" value="Genomic_DNA"/>
</dbReference>
<evidence type="ECO:0000256" key="6">
    <source>
        <dbReference type="ARBA" id="ARBA00048707"/>
    </source>
</evidence>